<dbReference type="EMBL" id="JAGHQL010000005">
    <property type="protein sequence ID" value="KAH0545486.1"/>
    <property type="molecule type" value="Genomic_DNA"/>
</dbReference>
<dbReference type="InterPro" id="IPR025633">
    <property type="entry name" value="DUF4291"/>
</dbReference>
<sequence length="191" mass="22126">MANTVPYKQIRALYDDETITVYQAYSAAIALPAVKEQKLSASPDFLFGRMTWIKPSWCWMMYRSGYSYKDDRQSHILALKLKHSHFQHILSLSSFDTSKPVRVQWDPERTHKIGSLPYRSIQIGIPRELSQKLVEEWIVGIEDVTHVARGLKEVVDGEEKVGRDELMKRGLLPMERVYEVEEGIRKVLGMD</sequence>
<dbReference type="Proteomes" id="UP000698800">
    <property type="component" value="Unassembled WGS sequence"/>
</dbReference>
<keyword evidence="2" id="KW-1185">Reference proteome</keyword>
<dbReference type="OrthoDB" id="413653at2759"/>
<proteinExistence type="predicted"/>
<accession>A0A9P8L3S9</accession>
<dbReference type="AlphaFoldDB" id="A0A9P8L3S9"/>
<protein>
    <recommendedName>
        <fullName evidence="3">ATP-dependent RNA helicase DHX8</fullName>
    </recommendedName>
</protein>
<name>A0A9P8L3S9_9PEZI</name>
<evidence type="ECO:0008006" key="3">
    <source>
        <dbReference type="Google" id="ProtNLM"/>
    </source>
</evidence>
<reference evidence="1" key="1">
    <citation type="submission" date="2021-03" db="EMBL/GenBank/DDBJ databases">
        <title>Comparative genomics and phylogenomic investigation of the class Geoglossomycetes provide insights into ecological specialization and systematics.</title>
        <authorList>
            <person name="Melie T."/>
            <person name="Pirro S."/>
            <person name="Miller A.N."/>
            <person name="Quandt A."/>
        </authorList>
    </citation>
    <scope>NUCLEOTIDE SEQUENCE</scope>
    <source>
        <strain evidence="1">GBOQ0MN5Z8</strain>
    </source>
</reference>
<evidence type="ECO:0000313" key="1">
    <source>
        <dbReference type="EMBL" id="KAH0545486.1"/>
    </source>
</evidence>
<gene>
    <name evidence="1" type="ORF">FGG08_000487</name>
</gene>
<evidence type="ECO:0000313" key="2">
    <source>
        <dbReference type="Proteomes" id="UP000698800"/>
    </source>
</evidence>
<dbReference type="PANTHER" id="PTHR38567">
    <property type="entry name" value="DUF4291 DOMAIN-CONTAINING PROTEIN"/>
    <property type="match status" value="1"/>
</dbReference>
<comment type="caution">
    <text evidence="1">The sequence shown here is derived from an EMBL/GenBank/DDBJ whole genome shotgun (WGS) entry which is preliminary data.</text>
</comment>
<organism evidence="1 2">
    <name type="scientific">Glutinoglossum americanum</name>
    <dbReference type="NCBI Taxonomy" id="1670608"/>
    <lineage>
        <taxon>Eukaryota</taxon>
        <taxon>Fungi</taxon>
        <taxon>Dikarya</taxon>
        <taxon>Ascomycota</taxon>
        <taxon>Pezizomycotina</taxon>
        <taxon>Geoglossomycetes</taxon>
        <taxon>Geoglossales</taxon>
        <taxon>Geoglossaceae</taxon>
        <taxon>Glutinoglossum</taxon>
    </lineage>
</organism>
<dbReference type="Pfam" id="PF14124">
    <property type="entry name" value="DUF4291"/>
    <property type="match status" value="1"/>
</dbReference>
<dbReference type="PANTHER" id="PTHR38567:SF1">
    <property type="entry name" value="DUF4291 DOMAIN-CONTAINING PROTEIN"/>
    <property type="match status" value="1"/>
</dbReference>